<gene>
    <name evidence="1" type="ORF">ACFPMF_15610</name>
</gene>
<reference evidence="2" key="1">
    <citation type="journal article" date="2019" name="Int. J. Syst. Evol. Microbiol.">
        <title>The Global Catalogue of Microorganisms (GCM) 10K type strain sequencing project: providing services to taxonomists for standard genome sequencing and annotation.</title>
        <authorList>
            <consortium name="The Broad Institute Genomics Platform"/>
            <consortium name="The Broad Institute Genome Sequencing Center for Infectious Disease"/>
            <person name="Wu L."/>
            <person name="Ma J."/>
        </authorList>
    </citation>
    <scope>NUCLEOTIDE SEQUENCE [LARGE SCALE GENOMIC DNA]</scope>
    <source>
        <strain evidence="2">CCUG 55250</strain>
    </source>
</reference>
<organism evidence="1 2">
    <name type="scientific">Larkinella bovis</name>
    <dbReference type="NCBI Taxonomy" id="683041"/>
    <lineage>
        <taxon>Bacteria</taxon>
        <taxon>Pseudomonadati</taxon>
        <taxon>Bacteroidota</taxon>
        <taxon>Cytophagia</taxon>
        <taxon>Cytophagales</taxon>
        <taxon>Spirosomataceae</taxon>
        <taxon>Larkinella</taxon>
    </lineage>
</organism>
<dbReference type="EMBL" id="JBHSMA010000004">
    <property type="protein sequence ID" value="MFC5410749.1"/>
    <property type="molecule type" value="Genomic_DNA"/>
</dbReference>
<protein>
    <submittedName>
        <fullName evidence="1">Uncharacterized protein</fullName>
    </submittedName>
</protein>
<name>A0ABW0ICX2_9BACT</name>
<comment type="caution">
    <text evidence="1">The sequence shown here is derived from an EMBL/GenBank/DDBJ whole genome shotgun (WGS) entry which is preliminary data.</text>
</comment>
<dbReference type="Proteomes" id="UP001596106">
    <property type="component" value="Unassembled WGS sequence"/>
</dbReference>
<dbReference type="RefSeq" id="WP_379846731.1">
    <property type="nucleotide sequence ID" value="NZ_JBHSMA010000004.1"/>
</dbReference>
<keyword evidence="2" id="KW-1185">Reference proteome</keyword>
<sequence length="113" mass="13000">MRKLLEWAAKELTTRHRLRKNQVLGQMNHAGPDSVEFTFLDMDHPEQGAVELLQIQVSRIPQRPNDRSPVISCQVSTLMEVAPRSDKGKDHTKVLRFDSTQDVIHWLENNTVS</sequence>
<evidence type="ECO:0000313" key="1">
    <source>
        <dbReference type="EMBL" id="MFC5410749.1"/>
    </source>
</evidence>
<evidence type="ECO:0000313" key="2">
    <source>
        <dbReference type="Proteomes" id="UP001596106"/>
    </source>
</evidence>
<proteinExistence type="predicted"/>
<accession>A0ABW0ICX2</accession>